<comment type="pathway">
    <text evidence="4">Cofactor biosynthesis; ubiquinone biosynthesis.</text>
</comment>
<evidence type="ECO:0000256" key="4">
    <source>
        <dbReference type="HAMAP-Rule" id="MF_03191"/>
    </source>
</evidence>
<keyword evidence="4" id="KW-0999">Mitochondrion inner membrane</keyword>
<keyword evidence="6" id="KW-1185">Reference proteome</keyword>
<protein>
    <recommendedName>
        <fullName evidence="4">2-methoxy-6-polyprenyl-1,4-benzoquinol methylase, mitochondrial</fullName>
        <ecNumber evidence="4">2.1.1.201</ecNumber>
    </recommendedName>
    <alternativeName>
        <fullName evidence="4">Ubiquinone biosynthesis methyltransferase COQ5</fullName>
    </alternativeName>
</protein>
<dbReference type="NCBIfam" id="TIGR01934">
    <property type="entry name" value="MenG_MenH_UbiE"/>
    <property type="match status" value="1"/>
</dbReference>
<evidence type="ECO:0000313" key="5">
    <source>
        <dbReference type="EMBL" id="KAH6593436.1"/>
    </source>
</evidence>
<dbReference type="Proteomes" id="UP001648503">
    <property type="component" value="Unassembled WGS sequence"/>
</dbReference>
<dbReference type="EMBL" id="JAFCIX010000356">
    <property type="protein sequence ID" value="KAH6593436.1"/>
    <property type="molecule type" value="Genomic_DNA"/>
</dbReference>
<comment type="caution">
    <text evidence="4">Lacks conserved residue(s) required for the propagation of feature annotation.</text>
</comment>
<sequence>MSFLIRPASRQLPHGLLAGRALAHNTSVRMLSASLRNISSSTANRSASKDTETTHFGFKTIPKDDKETLVGQVFRNVAGKYDIMNDVMSGGVHRLWKDHFINSLSPSPTTKLLDVAGGTGDIAFRFLENIKRRHGGIGEAQVTVMDINPAMLQVGRERAIKFGFPADSPHISFQEANAENLDMIPDSSVDAYTIAFGIRNCTHIDKVVSEAYRVLKPGGRFMCLEFSSVQNPVVRSVYDLYSFQMIPLLGELVANDRASYEYLVESIRKFPSQIEFAKMIQQTGFTVVGQGWEDLTFGVAAIHSGFKL</sequence>
<evidence type="ECO:0000256" key="1">
    <source>
        <dbReference type="ARBA" id="ARBA00022603"/>
    </source>
</evidence>
<dbReference type="PANTHER" id="PTHR43591:SF24">
    <property type="entry name" value="2-METHOXY-6-POLYPRENYL-1,4-BENZOQUINOL METHYLASE, MITOCHONDRIAL"/>
    <property type="match status" value="1"/>
</dbReference>
<dbReference type="HAMAP" id="MF_01813">
    <property type="entry name" value="MenG_UbiE_methyltr"/>
    <property type="match status" value="1"/>
</dbReference>
<comment type="subcellular location">
    <subcellularLocation>
        <location evidence="4">Mitochondrion inner membrane</location>
        <topology evidence="4">Peripheral membrane protein</topology>
        <orientation evidence="4">Matrix side</orientation>
    </subcellularLocation>
</comment>
<feature type="binding site" evidence="4">
    <location>
        <position position="146"/>
    </location>
    <ligand>
        <name>S-adenosyl-L-methionine</name>
        <dbReference type="ChEBI" id="CHEBI:59789"/>
    </ligand>
</feature>
<dbReference type="InterPro" id="IPR029063">
    <property type="entry name" value="SAM-dependent_MTases_sf"/>
</dbReference>
<reference evidence="5 6" key="1">
    <citation type="submission" date="2021-02" db="EMBL/GenBank/DDBJ databases">
        <title>Variation within the Batrachochytrium salamandrivorans European outbreak.</title>
        <authorList>
            <person name="Kelly M."/>
            <person name="Pasmans F."/>
            <person name="Shea T.P."/>
            <person name="Munoz J.F."/>
            <person name="Carranza S."/>
            <person name="Cuomo C.A."/>
            <person name="Martel A."/>
        </authorList>
    </citation>
    <scope>NUCLEOTIDE SEQUENCE [LARGE SCALE GENOMIC DNA]</scope>
    <source>
        <strain evidence="5 6">AMFP18/2</strain>
    </source>
</reference>
<feature type="binding site" evidence="4">
    <location>
        <position position="119"/>
    </location>
    <ligand>
        <name>S-adenosyl-L-methionine</name>
        <dbReference type="ChEBI" id="CHEBI:59789"/>
    </ligand>
</feature>
<keyword evidence="4" id="KW-0831">Ubiquinone biosynthesis</keyword>
<accession>A0ABQ8F7A4</accession>
<name>A0ABQ8F7A4_9FUNG</name>
<dbReference type="PROSITE" id="PS51608">
    <property type="entry name" value="SAM_MT_UBIE"/>
    <property type="match status" value="1"/>
</dbReference>
<dbReference type="InterPro" id="IPR004033">
    <property type="entry name" value="UbiE/COQ5_MeTrFase"/>
</dbReference>
<comment type="similarity">
    <text evidence="4">Belongs to the class I-like SAM-binding methyltransferase superfamily. MenG/UbiE family.</text>
</comment>
<keyword evidence="1 4" id="KW-0489">Methyltransferase</keyword>
<comment type="function">
    <text evidence="4">Methyltransferase required for the conversion of 2-polyprenyl-6-methoxy-1,4-benzoquinol (DDMQH2) to 2-polyprenyl-3-methyl-6-methoxy-1,4-benzoquinol (DMQH2).</text>
</comment>
<dbReference type="EC" id="2.1.1.201" evidence="4"/>
<evidence type="ECO:0000313" key="6">
    <source>
        <dbReference type="Proteomes" id="UP001648503"/>
    </source>
</evidence>
<comment type="subunit">
    <text evidence="4">Component of a multi-subunit COQ enzyme complex, composed of at least COQ3, COQ4, COQ5, COQ6, COQ7 and COQ9.</text>
</comment>
<feature type="binding site" evidence="4">
    <location>
        <begin position="177"/>
        <end position="178"/>
    </location>
    <ligand>
        <name>S-adenosyl-L-methionine</name>
        <dbReference type="ChEBI" id="CHEBI:59789"/>
    </ligand>
</feature>
<keyword evidence="4" id="KW-0472">Membrane</keyword>
<dbReference type="PROSITE" id="PS01184">
    <property type="entry name" value="UBIE_2"/>
    <property type="match status" value="1"/>
</dbReference>
<keyword evidence="2 4" id="KW-0808">Transferase</keyword>
<gene>
    <name evidence="4" type="primary">COQ5</name>
    <name evidence="5" type="ORF">BASA50_007387</name>
</gene>
<dbReference type="PANTHER" id="PTHR43591">
    <property type="entry name" value="METHYLTRANSFERASE"/>
    <property type="match status" value="1"/>
</dbReference>
<proteinExistence type="inferred from homology"/>
<dbReference type="InterPro" id="IPR023576">
    <property type="entry name" value="UbiE/COQ5_MeTrFase_CS"/>
</dbReference>
<comment type="caution">
    <text evidence="5">The sequence shown here is derived from an EMBL/GenBank/DDBJ whole genome shotgun (WGS) entry which is preliminary data.</text>
</comment>
<dbReference type="SUPFAM" id="SSF53335">
    <property type="entry name" value="S-adenosyl-L-methionine-dependent methyltransferases"/>
    <property type="match status" value="1"/>
</dbReference>
<dbReference type="Gene3D" id="3.40.50.150">
    <property type="entry name" value="Vaccinia Virus protein VP39"/>
    <property type="match status" value="1"/>
</dbReference>
<evidence type="ECO:0000256" key="2">
    <source>
        <dbReference type="ARBA" id="ARBA00022679"/>
    </source>
</evidence>
<keyword evidence="4" id="KW-0496">Mitochondrion</keyword>
<dbReference type="CDD" id="cd02440">
    <property type="entry name" value="AdoMet_MTases"/>
    <property type="match status" value="1"/>
</dbReference>
<dbReference type="PROSITE" id="PS01183">
    <property type="entry name" value="UBIE_1"/>
    <property type="match status" value="1"/>
</dbReference>
<comment type="catalytic activity">
    <reaction evidence="4">
        <text>a 2-methoxy-6-(all-trans-polyprenyl)benzene-1,4-diol + S-adenosyl-L-methionine = a 5-methoxy-2-methyl-3-(all-trans-polyprenyl)benzene-1,4-diol + S-adenosyl-L-homocysteine + H(+)</text>
        <dbReference type="Rhea" id="RHEA:28286"/>
        <dbReference type="Rhea" id="RHEA-COMP:10858"/>
        <dbReference type="Rhea" id="RHEA-COMP:10859"/>
        <dbReference type="ChEBI" id="CHEBI:15378"/>
        <dbReference type="ChEBI" id="CHEBI:57856"/>
        <dbReference type="ChEBI" id="CHEBI:59789"/>
        <dbReference type="ChEBI" id="CHEBI:84166"/>
        <dbReference type="ChEBI" id="CHEBI:84167"/>
        <dbReference type="EC" id="2.1.1.201"/>
    </reaction>
</comment>
<organism evidence="5 6">
    <name type="scientific">Batrachochytrium salamandrivorans</name>
    <dbReference type="NCBI Taxonomy" id="1357716"/>
    <lineage>
        <taxon>Eukaryota</taxon>
        <taxon>Fungi</taxon>
        <taxon>Fungi incertae sedis</taxon>
        <taxon>Chytridiomycota</taxon>
        <taxon>Chytridiomycota incertae sedis</taxon>
        <taxon>Chytridiomycetes</taxon>
        <taxon>Rhizophydiales</taxon>
        <taxon>Rhizophydiales incertae sedis</taxon>
        <taxon>Batrachochytrium</taxon>
    </lineage>
</organism>
<keyword evidence="3 4" id="KW-0949">S-adenosyl-L-methionine</keyword>
<dbReference type="Pfam" id="PF01209">
    <property type="entry name" value="Ubie_methyltran"/>
    <property type="match status" value="1"/>
</dbReference>
<evidence type="ECO:0000256" key="3">
    <source>
        <dbReference type="ARBA" id="ARBA00022691"/>
    </source>
</evidence>